<feature type="domain" description="Ferrous iron transporter FeoA-like" evidence="2">
    <location>
        <begin position="3"/>
        <end position="75"/>
    </location>
</feature>
<accession>A0A0M0HTA3</accession>
<dbReference type="SMART" id="SM00899">
    <property type="entry name" value="FeoA"/>
    <property type="match status" value="1"/>
</dbReference>
<keyword evidence="4" id="KW-1185">Reference proteome</keyword>
<dbReference type="Gene3D" id="2.30.30.90">
    <property type="match status" value="1"/>
</dbReference>
<dbReference type="InterPro" id="IPR038157">
    <property type="entry name" value="FeoA_core_dom"/>
</dbReference>
<evidence type="ECO:0000313" key="4">
    <source>
        <dbReference type="Proteomes" id="UP000037515"/>
    </source>
</evidence>
<evidence type="ECO:0000313" key="3">
    <source>
        <dbReference type="EMBL" id="KOO05112.1"/>
    </source>
</evidence>
<gene>
    <name evidence="3" type="ORF">AKJ17_02670</name>
</gene>
<dbReference type="InterPro" id="IPR052713">
    <property type="entry name" value="FeoA"/>
</dbReference>
<dbReference type="GO" id="GO:0046914">
    <property type="term" value="F:transition metal ion binding"/>
    <property type="evidence" value="ECO:0007669"/>
    <property type="project" value="InterPro"/>
</dbReference>
<dbReference type="Proteomes" id="UP000037515">
    <property type="component" value="Unassembled WGS sequence"/>
</dbReference>
<dbReference type="InterPro" id="IPR007167">
    <property type="entry name" value="Fe-transptr_FeoA-like"/>
</dbReference>
<proteinExistence type="predicted"/>
<evidence type="ECO:0000256" key="1">
    <source>
        <dbReference type="ARBA" id="ARBA00023004"/>
    </source>
</evidence>
<dbReference type="PATRIC" id="fig|693.5.peg.543"/>
<dbReference type="RefSeq" id="WP_053394242.1">
    <property type="nucleotide sequence ID" value="NZ_CANLZT010000007.1"/>
</dbReference>
<dbReference type="Pfam" id="PF04023">
    <property type="entry name" value="FeoA"/>
    <property type="match status" value="1"/>
</dbReference>
<dbReference type="STRING" id="693.AKJ17_02670"/>
<protein>
    <submittedName>
        <fullName evidence="3">Iron transporter</fullName>
    </submittedName>
</protein>
<name>A0A0M0HTA3_VIBNE</name>
<comment type="caution">
    <text evidence="3">The sequence shown here is derived from an EMBL/GenBank/DDBJ whole genome shotgun (WGS) entry which is preliminary data.</text>
</comment>
<evidence type="ECO:0000259" key="2">
    <source>
        <dbReference type="SMART" id="SM00899"/>
    </source>
</evidence>
<dbReference type="AlphaFoldDB" id="A0A0M0HTA3"/>
<dbReference type="InterPro" id="IPR008988">
    <property type="entry name" value="Transcriptional_repressor_C"/>
</dbReference>
<sequence length="78" mass="8594">MHTSLAHFSPGHKGVIVSHQSQGATRQRLLDLGLIPQVEIELIRFAPLGDPLEFKVGQTNVVIRKAEALTVIVERITD</sequence>
<dbReference type="PANTHER" id="PTHR42954:SF2">
    <property type="entry name" value="FE(2+) TRANSPORT PROTEIN A"/>
    <property type="match status" value="1"/>
</dbReference>
<dbReference type="PANTHER" id="PTHR42954">
    <property type="entry name" value="FE(2+) TRANSPORT PROTEIN A"/>
    <property type="match status" value="1"/>
</dbReference>
<organism evidence="3 4">
    <name type="scientific">Vibrio nereis</name>
    <dbReference type="NCBI Taxonomy" id="693"/>
    <lineage>
        <taxon>Bacteria</taxon>
        <taxon>Pseudomonadati</taxon>
        <taxon>Pseudomonadota</taxon>
        <taxon>Gammaproteobacteria</taxon>
        <taxon>Vibrionales</taxon>
        <taxon>Vibrionaceae</taxon>
        <taxon>Vibrio</taxon>
    </lineage>
</organism>
<dbReference type="SUPFAM" id="SSF50037">
    <property type="entry name" value="C-terminal domain of transcriptional repressors"/>
    <property type="match status" value="1"/>
</dbReference>
<dbReference type="EMBL" id="LHPJ01000002">
    <property type="protein sequence ID" value="KOO05112.1"/>
    <property type="molecule type" value="Genomic_DNA"/>
</dbReference>
<dbReference type="OrthoDB" id="9811076at2"/>
<keyword evidence="1" id="KW-0408">Iron</keyword>
<reference evidence="4" key="1">
    <citation type="submission" date="2015-08" db="EMBL/GenBank/DDBJ databases">
        <title>Vibrio galatheae sp. nov., a novel member of the Vibrionaceae family isolated from the Solomon Islands.</title>
        <authorList>
            <person name="Giubergia S."/>
            <person name="Machado H."/>
            <person name="Mateiu R.V."/>
            <person name="Gram L."/>
        </authorList>
    </citation>
    <scope>NUCLEOTIDE SEQUENCE [LARGE SCALE GENOMIC DNA]</scope>
    <source>
        <strain evidence="4">DSM 19584</strain>
    </source>
</reference>